<keyword evidence="2" id="KW-1133">Transmembrane helix</keyword>
<evidence type="ECO:0000256" key="2">
    <source>
        <dbReference type="SAM" id="Phobius"/>
    </source>
</evidence>
<dbReference type="Pfam" id="PF13829">
    <property type="entry name" value="DUF4191"/>
    <property type="match status" value="1"/>
</dbReference>
<evidence type="ECO:0000313" key="3">
    <source>
        <dbReference type="EMBL" id="QDQ97917.1"/>
    </source>
</evidence>
<reference evidence="3 4" key="1">
    <citation type="submission" date="2019-07" db="EMBL/GenBank/DDBJ databases">
        <title>Tomitella cavernea sp. nov., an actinomycete isolated from soil.</title>
        <authorList>
            <person name="Cheng J."/>
        </authorList>
    </citation>
    <scope>NUCLEOTIDE SEQUENCE [LARGE SCALE GENOMIC DNA]</scope>
    <source>
        <strain evidence="3 4">HY188</strain>
    </source>
</reference>
<keyword evidence="2" id="KW-0812">Transmembrane</keyword>
<reference evidence="3 4" key="2">
    <citation type="submission" date="2019-07" db="EMBL/GenBank/DDBJ databases">
        <authorList>
            <person name="Huang Y."/>
        </authorList>
    </citation>
    <scope>NUCLEOTIDE SEQUENCE [LARGE SCALE GENOMIC DNA]</scope>
    <source>
        <strain evidence="3 4">HY188</strain>
    </source>
</reference>
<feature type="transmembrane region" description="Helical" evidence="2">
    <location>
        <begin position="67"/>
        <end position="89"/>
    </location>
</feature>
<keyword evidence="4" id="KW-1185">Reference proteome</keyword>
<dbReference type="AlphaFoldDB" id="A0A516X4C9"/>
<dbReference type="Proteomes" id="UP000317344">
    <property type="component" value="Chromosome"/>
</dbReference>
<evidence type="ECO:0000256" key="1">
    <source>
        <dbReference type="SAM" id="MobiDB-lite"/>
    </source>
</evidence>
<dbReference type="KEGG" id="toy:FO059_12080"/>
<evidence type="ECO:0000313" key="4">
    <source>
        <dbReference type="Proteomes" id="UP000317344"/>
    </source>
</evidence>
<protein>
    <submittedName>
        <fullName evidence="3">DUF4191 domain-containing protein</fullName>
    </submittedName>
</protein>
<dbReference type="InterPro" id="IPR025445">
    <property type="entry name" value="DUF4191"/>
</dbReference>
<gene>
    <name evidence="3" type="ORF">FO059_12080</name>
</gene>
<dbReference type="RefSeq" id="WP_143909081.1">
    <property type="nucleotide sequence ID" value="NZ_CP041765.1"/>
</dbReference>
<sequence length="247" mass="26819">MAKGKPTKEERKAAKAVSRAASKERRAQIWQAFQMQRKEDKALLPLMVGTLLITAGVLVGISFLVGIAWWVALVLGIILGALLAFIVFGRRVQKNVYRKADGQAGAAAWALENLKGAWRVTNAVAATTQLDAVHRVIGRPGVIFVGEGAPHRLKPLMAQEKKRAARLIGDTPIYEFVVGNEEGQVPLAKLQRQITRLPKNIDTKTLDNIEARMTALQKKGGAGAAMPKGPVPGGAKQKGIQRTVRRR</sequence>
<dbReference type="EMBL" id="CP041765">
    <property type="protein sequence ID" value="QDQ97917.1"/>
    <property type="molecule type" value="Genomic_DNA"/>
</dbReference>
<organism evidence="3 4">
    <name type="scientific">Tomitella fengzijianii</name>
    <dbReference type="NCBI Taxonomy" id="2597660"/>
    <lineage>
        <taxon>Bacteria</taxon>
        <taxon>Bacillati</taxon>
        <taxon>Actinomycetota</taxon>
        <taxon>Actinomycetes</taxon>
        <taxon>Mycobacteriales</taxon>
        <taxon>Tomitella</taxon>
    </lineage>
</organism>
<dbReference type="OrthoDB" id="8479889at2"/>
<accession>A0A516X4C9</accession>
<name>A0A516X4C9_9ACTN</name>
<keyword evidence="2" id="KW-0472">Membrane</keyword>
<feature type="transmembrane region" description="Helical" evidence="2">
    <location>
        <begin position="42"/>
        <end position="61"/>
    </location>
</feature>
<feature type="region of interest" description="Disordered" evidence="1">
    <location>
        <begin position="218"/>
        <end position="247"/>
    </location>
</feature>
<proteinExistence type="predicted"/>